<dbReference type="OMA" id="PFVERMF"/>
<dbReference type="GeneID" id="71989221"/>
<dbReference type="OrthoDB" id="3883941at2759"/>
<dbReference type="AlphaFoldDB" id="A0A9Q8UT37"/>
<feature type="region of interest" description="Disordered" evidence="1">
    <location>
        <begin position="1"/>
        <end position="117"/>
    </location>
</feature>
<feature type="compositionally biased region" description="Polar residues" evidence="1">
    <location>
        <begin position="93"/>
        <end position="103"/>
    </location>
</feature>
<evidence type="ECO:0000256" key="1">
    <source>
        <dbReference type="SAM" id="MobiDB-lite"/>
    </source>
</evidence>
<gene>
    <name evidence="2" type="ORF">CLAFUR5_09343</name>
</gene>
<proteinExistence type="predicted"/>
<feature type="compositionally biased region" description="Polar residues" evidence="1">
    <location>
        <begin position="68"/>
        <end position="83"/>
    </location>
</feature>
<protein>
    <submittedName>
        <fullName evidence="2">Uncharacterized protein</fullName>
    </submittedName>
</protein>
<sequence length="319" mass="32831">MAAAASVPDAIAPTQKKRPRLNPARRKTAKAKVQSEATPAVSVAKTRGESALEVKKSSPTASIKPKPSTRQNSIPTACSSSHSVVKPTRAAPKSSQKCQNSAKQDLPPPPGAGGGSNASTVALAAPSFVTGGLLGCAAGAAVLLGSGLLKNAVGVDSAVLAARSAKAVLNNLIDDSITSMKAGTYSSADSLDMLRRTTLAYATLVPGGAPFVERMFREVEMIRRQRGHEVDKVVADASAELSVAGKKGAGPAELQSIIVSNLVKISQFAGTATQDIVARNPRLSPFRDGAAKALRPPPQPKTPTLKLNMTMKQKQTAAA</sequence>
<accession>A0A9Q8UT37</accession>
<evidence type="ECO:0000313" key="3">
    <source>
        <dbReference type="Proteomes" id="UP000756132"/>
    </source>
</evidence>
<reference evidence="2" key="2">
    <citation type="journal article" date="2022" name="Microb. Genom.">
        <title>A chromosome-scale genome assembly of the tomato pathogen Cladosporium fulvum reveals a compartmentalized genome architecture and the presence of a dispensable chromosome.</title>
        <authorList>
            <person name="Zaccaron A.Z."/>
            <person name="Chen L.H."/>
            <person name="Samaras A."/>
            <person name="Stergiopoulos I."/>
        </authorList>
    </citation>
    <scope>NUCLEOTIDE SEQUENCE</scope>
    <source>
        <strain evidence="2">Race5_Kim</strain>
    </source>
</reference>
<reference evidence="2" key="1">
    <citation type="submission" date="2021-12" db="EMBL/GenBank/DDBJ databases">
        <authorList>
            <person name="Zaccaron A."/>
            <person name="Stergiopoulos I."/>
        </authorList>
    </citation>
    <scope>NUCLEOTIDE SEQUENCE</scope>
    <source>
        <strain evidence="2">Race5_Kim</strain>
    </source>
</reference>
<evidence type="ECO:0000313" key="2">
    <source>
        <dbReference type="EMBL" id="UJO21489.1"/>
    </source>
</evidence>
<dbReference type="RefSeq" id="XP_047765855.1">
    <property type="nucleotide sequence ID" value="XM_047908491.1"/>
</dbReference>
<dbReference type="KEGG" id="ffu:CLAFUR5_09343"/>
<dbReference type="Proteomes" id="UP000756132">
    <property type="component" value="Chromosome 9"/>
</dbReference>
<feature type="compositionally biased region" description="Low complexity" evidence="1">
    <location>
        <begin position="1"/>
        <end position="12"/>
    </location>
</feature>
<organism evidence="2 3">
    <name type="scientific">Passalora fulva</name>
    <name type="common">Tomato leaf mold</name>
    <name type="synonym">Cladosporium fulvum</name>
    <dbReference type="NCBI Taxonomy" id="5499"/>
    <lineage>
        <taxon>Eukaryota</taxon>
        <taxon>Fungi</taxon>
        <taxon>Dikarya</taxon>
        <taxon>Ascomycota</taxon>
        <taxon>Pezizomycotina</taxon>
        <taxon>Dothideomycetes</taxon>
        <taxon>Dothideomycetidae</taxon>
        <taxon>Mycosphaerellales</taxon>
        <taxon>Mycosphaerellaceae</taxon>
        <taxon>Fulvia</taxon>
    </lineage>
</organism>
<dbReference type="EMBL" id="CP090171">
    <property type="protein sequence ID" value="UJO21489.1"/>
    <property type="molecule type" value="Genomic_DNA"/>
</dbReference>
<name>A0A9Q8UT37_PASFU</name>
<feature type="compositionally biased region" description="Basic residues" evidence="1">
    <location>
        <begin position="15"/>
        <end position="30"/>
    </location>
</feature>
<keyword evidence="3" id="KW-1185">Reference proteome</keyword>
<feature type="compositionally biased region" description="Basic and acidic residues" evidence="1">
    <location>
        <begin position="46"/>
        <end position="56"/>
    </location>
</feature>